<dbReference type="Proteomes" id="UP000765509">
    <property type="component" value="Unassembled WGS sequence"/>
</dbReference>
<sequence>MLKMAAYNIWIGVEVGEFLPEGSQVVIGVPDKGLGKRPNIHATKKPTKNAVPLRRQKIPGIKVMKQSMLIWTILIMNLCILKAPPYSMKQSIMKPLFPPQNIQAFQEREKIKHDTMGQDITDIMPYPEPKVSSSPNVQGILLSCIEELGDILPYHFNINQESWKRGLANINRIYKSGWDNLPTNDAHTFLSVAIKVISN</sequence>
<protein>
    <submittedName>
        <fullName evidence="1">Uncharacterized protein</fullName>
    </submittedName>
</protein>
<evidence type="ECO:0000313" key="1">
    <source>
        <dbReference type="EMBL" id="MBW0531437.1"/>
    </source>
</evidence>
<reference evidence="1" key="1">
    <citation type="submission" date="2021-03" db="EMBL/GenBank/DDBJ databases">
        <title>Draft genome sequence of rust myrtle Austropuccinia psidii MF-1, a brazilian biotype.</title>
        <authorList>
            <person name="Quecine M.C."/>
            <person name="Pachon D.M.R."/>
            <person name="Bonatelli M.L."/>
            <person name="Correr F.H."/>
            <person name="Franceschini L.M."/>
            <person name="Leite T.F."/>
            <person name="Margarido G.R.A."/>
            <person name="Almeida C.A."/>
            <person name="Ferrarezi J.A."/>
            <person name="Labate C.A."/>
        </authorList>
    </citation>
    <scope>NUCLEOTIDE SEQUENCE</scope>
    <source>
        <strain evidence="1">MF-1</strain>
    </source>
</reference>
<dbReference type="AlphaFoldDB" id="A0A9Q3F788"/>
<organism evidence="1 2">
    <name type="scientific">Austropuccinia psidii MF-1</name>
    <dbReference type="NCBI Taxonomy" id="1389203"/>
    <lineage>
        <taxon>Eukaryota</taxon>
        <taxon>Fungi</taxon>
        <taxon>Dikarya</taxon>
        <taxon>Basidiomycota</taxon>
        <taxon>Pucciniomycotina</taxon>
        <taxon>Pucciniomycetes</taxon>
        <taxon>Pucciniales</taxon>
        <taxon>Sphaerophragmiaceae</taxon>
        <taxon>Austropuccinia</taxon>
    </lineage>
</organism>
<proteinExistence type="predicted"/>
<gene>
    <name evidence="1" type="ORF">O181_071152</name>
</gene>
<name>A0A9Q3F788_9BASI</name>
<accession>A0A9Q3F788</accession>
<keyword evidence="2" id="KW-1185">Reference proteome</keyword>
<dbReference type="EMBL" id="AVOT02036835">
    <property type="protein sequence ID" value="MBW0531437.1"/>
    <property type="molecule type" value="Genomic_DNA"/>
</dbReference>
<comment type="caution">
    <text evidence="1">The sequence shown here is derived from an EMBL/GenBank/DDBJ whole genome shotgun (WGS) entry which is preliminary data.</text>
</comment>
<evidence type="ECO:0000313" key="2">
    <source>
        <dbReference type="Proteomes" id="UP000765509"/>
    </source>
</evidence>